<feature type="region of interest" description="Disordered" evidence="2">
    <location>
        <begin position="511"/>
        <end position="582"/>
    </location>
</feature>
<organism evidence="5 6">
    <name type="scientific">Sphaerulina musiva (strain SO2202)</name>
    <name type="common">Poplar stem canker fungus</name>
    <name type="synonym">Septoria musiva</name>
    <dbReference type="NCBI Taxonomy" id="692275"/>
    <lineage>
        <taxon>Eukaryota</taxon>
        <taxon>Fungi</taxon>
        <taxon>Dikarya</taxon>
        <taxon>Ascomycota</taxon>
        <taxon>Pezizomycotina</taxon>
        <taxon>Dothideomycetes</taxon>
        <taxon>Dothideomycetidae</taxon>
        <taxon>Mycosphaerellales</taxon>
        <taxon>Mycosphaerellaceae</taxon>
        <taxon>Sphaerulina</taxon>
    </lineage>
</organism>
<reference evidence="5 6" key="1">
    <citation type="journal article" date="2012" name="PLoS Pathog.">
        <title>Diverse lifestyles and strategies of plant pathogenesis encoded in the genomes of eighteen Dothideomycetes fungi.</title>
        <authorList>
            <person name="Ohm R.A."/>
            <person name="Feau N."/>
            <person name="Henrissat B."/>
            <person name="Schoch C.L."/>
            <person name="Horwitz B.A."/>
            <person name="Barry K.W."/>
            <person name="Condon B.J."/>
            <person name="Copeland A.C."/>
            <person name="Dhillon B."/>
            <person name="Glaser F."/>
            <person name="Hesse C.N."/>
            <person name="Kosti I."/>
            <person name="LaButti K."/>
            <person name="Lindquist E.A."/>
            <person name="Lucas S."/>
            <person name="Salamov A.A."/>
            <person name="Bradshaw R.E."/>
            <person name="Ciuffetti L."/>
            <person name="Hamelin R.C."/>
            <person name="Kema G.H.J."/>
            <person name="Lawrence C."/>
            <person name="Scott J.A."/>
            <person name="Spatafora J.W."/>
            <person name="Turgeon B.G."/>
            <person name="de Wit P.J.G.M."/>
            <person name="Zhong S."/>
            <person name="Goodwin S.B."/>
            <person name="Grigoriev I.V."/>
        </authorList>
    </citation>
    <scope>NUCLEOTIDE SEQUENCE [LARGE SCALE GENOMIC DNA]</scope>
    <source>
        <strain evidence="5 6">SO2202</strain>
    </source>
</reference>
<dbReference type="GO" id="GO:0005737">
    <property type="term" value="C:cytoplasm"/>
    <property type="evidence" value="ECO:0007669"/>
    <property type="project" value="TreeGrafter"/>
</dbReference>
<dbReference type="OrthoDB" id="241990at2759"/>
<feature type="compositionally biased region" description="Polar residues" evidence="2">
    <location>
        <begin position="533"/>
        <end position="559"/>
    </location>
</feature>
<feature type="compositionally biased region" description="Polar residues" evidence="2">
    <location>
        <begin position="225"/>
        <end position="234"/>
    </location>
</feature>
<protein>
    <recommendedName>
        <fullName evidence="7">SIN1-domain-containing protein</fullName>
    </recommendedName>
</protein>
<feature type="compositionally biased region" description="Acidic residues" evidence="2">
    <location>
        <begin position="133"/>
        <end position="149"/>
    </location>
</feature>
<comment type="similarity">
    <text evidence="1">Belongs to the SIN1 family.</text>
</comment>
<dbReference type="eggNOG" id="KOG3739">
    <property type="taxonomic scope" value="Eukaryota"/>
</dbReference>
<gene>
    <name evidence="5" type="ORF">SEPMUDRAFT_148806</name>
</gene>
<proteinExistence type="inferred from homology"/>
<evidence type="ECO:0000313" key="5">
    <source>
        <dbReference type="EMBL" id="EMF13554.1"/>
    </source>
</evidence>
<evidence type="ECO:0000313" key="6">
    <source>
        <dbReference type="Proteomes" id="UP000016931"/>
    </source>
</evidence>
<dbReference type="RefSeq" id="XP_016761675.1">
    <property type="nucleotide sequence ID" value="XM_016905159.1"/>
</dbReference>
<sequence>MSLLMNEDFSIYQLRLGYLNQIHDGVGERLINLNPAVLNNPAFRTAGWVPDAAAIKRCYSPPIPTGTSADISSEYFQRPRRPTRRALDDDEGGEGGGVGGGLVTGQSGSQDTIGAAGLHDHRKREKRRRREALEDDDSSDLSDDSDEDDKGPAQSIKFSKMPVRHRAASSPPTQASTLRPGFEGDGPEVLVTSPSRPPDSTFTRLRSGSMGQVESIKQRARRDTATSSDISSDNDVGGAPKKFKRKLPSRPGKGPSVLALEDDIEEEPHANSDLDDDDDIDVGEASDLSDEFEGTVESPSMLAFPKASDDMSRSPLKPPPDIMPAISASASSPKKSREPLPRLPRLPSGQRPLSMLPQPMSMISLALHGNGSGSADKPFQRFADLSGKGEASPLWIKIYAPFSDKPTKPIEVPLRRTKDDRPVTVAELIGLSLWRYAEEGYKPQLPQDECNINWWTLRIVDDEEIDLDFPALGRTRPAVDFTSNNNRPPQRRARDKPWDEFGLVKATTEQFKENEEITPQIGDMPPPARSTPRLEQQQSFTSAQARPEVQRSTTETSLSLRPVPSFNPRPNPITGPSFGPSALRREITHQPADLPQREERQGAAKTGAPRTVTITHMNPTTMASRVDKYETTTDSYIAEVFEQACSRLGLEKALYNLKVHGTQTVAPPDRTVEALNERLHLDLVPRRFHGPEGFLGGLSGSPGSSSPNAPLELTPANATPSHTKKKGKFTLHPLAAQQKSELNHTTSILNMQTEGKRYNVMRKQPLSFAATHPRTLIITPEYMTIMPAAPDSLAAPSGKVTNVPMTSVIGAKVSRKHTKMVRILVYRERETKRYDFEAANHREAEEIVDDVRRGMEVFGQGAFPDD</sequence>
<dbReference type="Pfam" id="PF16978">
    <property type="entry name" value="CRIM"/>
    <property type="match status" value="1"/>
</dbReference>
<dbReference type="GO" id="GO:0005886">
    <property type="term" value="C:plasma membrane"/>
    <property type="evidence" value="ECO:0007669"/>
    <property type="project" value="TreeGrafter"/>
</dbReference>
<feature type="compositionally biased region" description="Acidic residues" evidence="2">
    <location>
        <begin position="273"/>
        <end position="294"/>
    </location>
</feature>
<feature type="region of interest" description="Disordered" evidence="2">
    <location>
        <begin position="64"/>
        <end position="356"/>
    </location>
</feature>
<dbReference type="GO" id="GO:0005546">
    <property type="term" value="F:phosphatidylinositol-4,5-bisphosphate binding"/>
    <property type="evidence" value="ECO:0007669"/>
    <property type="project" value="TreeGrafter"/>
</dbReference>
<evidence type="ECO:0008006" key="7">
    <source>
        <dbReference type="Google" id="ProtNLM"/>
    </source>
</evidence>
<accession>M3D6Q3</accession>
<evidence type="ECO:0000259" key="3">
    <source>
        <dbReference type="Pfam" id="PF16978"/>
    </source>
</evidence>
<dbReference type="InterPro" id="IPR031313">
    <property type="entry name" value="Sin1_PH_dom"/>
</dbReference>
<dbReference type="PANTHER" id="PTHR13335:SF1">
    <property type="entry name" value="TARGET OF RAPAMYCIN COMPLEX 2 SUBUNIT MAPKAP1"/>
    <property type="match status" value="1"/>
</dbReference>
<dbReference type="HOGENOM" id="CLU_005130_0_0_1"/>
<dbReference type="InterPro" id="IPR011993">
    <property type="entry name" value="PH-like_dom_sf"/>
</dbReference>
<dbReference type="OMA" id="PFQKFAH"/>
<feature type="compositionally biased region" description="Gly residues" evidence="2">
    <location>
        <begin position="94"/>
        <end position="103"/>
    </location>
</feature>
<keyword evidence="6" id="KW-1185">Reference proteome</keyword>
<dbReference type="GeneID" id="27902296"/>
<dbReference type="GO" id="GO:0031932">
    <property type="term" value="C:TORC2 complex"/>
    <property type="evidence" value="ECO:0007669"/>
    <property type="project" value="InterPro"/>
</dbReference>
<dbReference type="Proteomes" id="UP000016931">
    <property type="component" value="Unassembled WGS sequence"/>
</dbReference>
<dbReference type="Pfam" id="PF16979">
    <property type="entry name" value="SIN1_PH"/>
    <property type="match status" value="1"/>
</dbReference>
<feature type="compositionally biased region" description="Basic residues" evidence="2">
    <location>
        <begin position="120"/>
        <end position="130"/>
    </location>
</feature>
<evidence type="ECO:0000259" key="4">
    <source>
        <dbReference type="Pfam" id="PF16979"/>
    </source>
</evidence>
<feature type="compositionally biased region" description="Low complexity" evidence="2">
    <location>
        <begin position="323"/>
        <end position="333"/>
    </location>
</feature>
<dbReference type="InterPro" id="IPR008828">
    <property type="entry name" value="Sin1/Avo1"/>
</dbReference>
<name>M3D6Q3_SPHMS</name>
<dbReference type="GO" id="GO:0038203">
    <property type="term" value="P:TORC2 signaling"/>
    <property type="evidence" value="ECO:0007669"/>
    <property type="project" value="TreeGrafter"/>
</dbReference>
<feature type="compositionally biased region" description="Low complexity" evidence="2">
    <location>
        <begin position="343"/>
        <end position="354"/>
    </location>
</feature>
<evidence type="ECO:0000256" key="1">
    <source>
        <dbReference type="ARBA" id="ARBA00009407"/>
    </source>
</evidence>
<feature type="region of interest" description="Disordered" evidence="2">
    <location>
        <begin position="694"/>
        <end position="726"/>
    </location>
</feature>
<dbReference type="Gene3D" id="2.30.29.30">
    <property type="entry name" value="Pleckstrin-homology domain (PH domain)/Phosphotyrosine-binding domain (PTB)"/>
    <property type="match status" value="1"/>
</dbReference>
<feature type="compositionally biased region" description="Polar residues" evidence="2">
    <location>
        <begin position="192"/>
        <end position="212"/>
    </location>
</feature>
<dbReference type="PANTHER" id="PTHR13335">
    <property type="entry name" value="TARGET OF RAPAMYCIN COMPLEX 2 SUBUNIT MAPKAP1"/>
    <property type="match status" value="1"/>
</dbReference>
<feature type="compositionally biased region" description="Polar residues" evidence="2">
    <location>
        <begin position="65"/>
        <end position="75"/>
    </location>
</feature>
<dbReference type="AlphaFoldDB" id="M3D6Q3"/>
<dbReference type="STRING" id="692275.M3D6Q3"/>
<feature type="domain" description="CRIM" evidence="3">
    <location>
        <begin position="361"/>
        <end position="515"/>
    </location>
</feature>
<dbReference type="InterPro" id="IPR031567">
    <property type="entry name" value="CRIM_dom"/>
</dbReference>
<evidence type="ECO:0000256" key="2">
    <source>
        <dbReference type="SAM" id="MobiDB-lite"/>
    </source>
</evidence>
<feature type="domain" description="SIN1-type PH" evidence="4">
    <location>
        <begin position="756"/>
        <end position="856"/>
    </location>
</feature>
<dbReference type="EMBL" id="KB456263">
    <property type="protein sequence ID" value="EMF13554.1"/>
    <property type="molecule type" value="Genomic_DNA"/>
</dbReference>